<organism evidence="5 6">
    <name type="scientific">Planosporangium flavigriseum</name>
    <dbReference type="NCBI Taxonomy" id="373681"/>
    <lineage>
        <taxon>Bacteria</taxon>
        <taxon>Bacillati</taxon>
        <taxon>Actinomycetota</taxon>
        <taxon>Actinomycetes</taxon>
        <taxon>Micromonosporales</taxon>
        <taxon>Micromonosporaceae</taxon>
        <taxon>Planosporangium</taxon>
    </lineage>
</organism>
<comment type="caution">
    <text evidence="5">The sequence shown here is derived from an EMBL/GenBank/DDBJ whole genome shotgun (WGS) entry which is preliminary data.</text>
</comment>
<dbReference type="Proteomes" id="UP000653674">
    <property type="component" value="Unassembled WGS sequence"/>
</dbReference>
<feature type="transmembrane region" description="Helical" evidence="3">
    <location>
        <begin position="91"/>
        <end position="113"/>
    </location>
</feature>
<reference evidence="5" key="1">
    <citation type="submission" date="2021-01" db="EMBL/GenBank/DDBJ databases">
        <title>Whole genome shotgun sequence of Planosporangium flavigriseum NBRC 105377.</title>
        <authorList>
            <person name="Komaki H."/>
            <person name="Tamura T."/>
        </authorList>
    </citation>
    <scope>NUCLEOTIDE SEQUENCE</scope>
    <source>
        <strain evidence="5">NBRC 105377</strain>
    </source>
</reference>
<gene>
    <name evidence="5" type="ORF">Pfl04_49700</name>
</gene>
<keyword evidence="3" id="KW-1133">Transmembrane helix</keyword>
<evidence type="ECO:0000256" key="3">
    <source>
        <dbReference type="SAM" id="Phobius"/>
    </source>
</evidence>
<evidence type="ECO:0000313" key="5">
    <source>
        <dbReference type="EMBL" id="GIG76566.1"/>
    </source>
</evidence>
<keyword evidence="3" id="KW-0472">Membrane</keyword>
<proteinExistence type="predicted"/>
<dbReference type="Gene3D" id="1.10.10.1320">
    <property type="entry name" value="Anti-sigma factor, zinc-finger domain"/>
    <property type="match status" value="1"/>
</dbReference>
<name>A0A8J3LZY9_9ACTN</name>
<dbReference type="InterPro" id="IPR027383">
    <property type="entry name" value="Znf_put"/>
</dbReference>
<dbReference type="Pfam" id="PF13490">
    <property type="entry name" value="zf-HC2"/>
    <property type="match status" value="1"/>
</dbReference>
<keyword evidence="3" id="KW-0812">Transmembrane</keyword>
<protein>
    <submittedName>
        <fullName evidence="5">RNA polymerase subunit sigma</fullName>
    </submittedName>
</protein>
<feature type="domain" description="Putative zinc-finger" evidence="4">
    <location>
        <begin position="5"/>
        <end position="37"/>
    </location>
</feature>
<evidence type="ECO:0000256" key="1">
    <source>
        <dbReference type="ARBA" id="ARBA00023015"/>
    </source>
</evidence>
<dbReference type="InterPro" id="IPR041916">
    <property type="entry name" value="Anti_sigma_zinc_sf"/>
</dbReference>
<dbReference type="RefSeq" id="WP_168080103.1">
    <property type="nucleotide sequence ID" value="NZ_BAAAQJ010000011.1"/>
</dbReference>
<dbReference type="AlphaFoldDB" id="A0A8J3LZY9"/>
<evidence type="ECO:0000256" key="2">
    <source>
        <dbReference type="ARBA" id="ARBA00023163"/>
    </source>
</evidence>
<evidence type="ECO:0000259" key="4">
    <source>
        <dbReference type="Pfam" id="PF13490"/>
    </source>
</evidence>
<accession>A0A8J3LZY9</accession>
<keyword evidence="6" id="KW-1185">Reference proteome</keyword>
<keyword evidence="2" id="KW-0804">Transcription</keyword>
<keyword evidence="1" id="KW-0805">Transcription regulation</keyword>
<sequence length="232" mass="24609">MMTPEEIHRDVGAYALGILNPRDSARFEDHLMVCRSCPRELAELSSVAALLSQVDAESLVFAEYSGRDPGRAEALVSAVRTDRRRARSRRALTLAACLAFLIAGAFAAVGLGLRPVGLPGPQPLTAAAQKLHAIDRFTGTEATVQLAPKRWGSQVTLQVARVDGPVRCRLVAVSKTGQSEVVMGWSVPPGGYGTATQPDPLVLHGGTDLQPGDVSRLEIRTVNGNLLVSVPA</sequence>
<evidence type="ECO:0000313" key="6">
    <source>
        <dbReference type="Proteomes" id="UP000653674"/>
    </source>
</evidence>
<dbReference type="EMBL" id="BONU01000062">
    <property type="protein sequence ID" value="GIG76566.1"/>
    <property type="molecule type" value="Genomic_DNA"/>
</dbReference>